<feature type="binding site" evidence="8">
    <location>
        <position position="160"/>
    </location>
    <ligand>
        <name>a divalent metal cation</name>
        <dbReference type="ChEBI" id="CHEBI:60240"/>
    </ligand>
</feature>
<keyword evidence="7 8" id="KW-0378">Hydrolase</keyword>
<keyword evidence="5 8" id="KW-0479">Metal-binding</keyword>
<comment type="cofactor">
    <cofactor evidence="8">
        <name>Mn(2+)</name>
        <dbReference type="ChEBI" id="CHEBI:29035"/>
    </cofactor>
    <cofactor evidence="8">
        <name>Mg(2+)</name>
        <dbReference type="ChEBI" id="CHEBI:18420"/>
    </cofactor>
    <text evidence="8">Manganese or magnesium. Binds 1 divalent metal ion per monomer in the absence of substrate. May bind a second metal ion after substrate binding.</text>
</comment>
<name>A0AAD5YGF8_9APHY</name>
<comment type="caution">
    <text evidence="12">The sequence shown here is derived from an EMBL/GenBank/DDBJ whole genome shotgun (WGS) entry which is preliminary data.</text>
</comment>
<dbReference type="GO" id="GO:0006298">
    <property type="term" value="P:mismatch repair"/>
    <property type="evidence" value="ECO:0007669"/>
    <property type="project" value="TreeGrafter"/>
</dbReference>
<evidence type="ECO:0000256" key="6">
    <source>
        <dbReference type="ARBA" id="ARBA00022759"/>
    </source>
</evidence>
<dbReference type="InterPro" id="IPR024567">
    <property type="entry name" value="RNase_HII/HIII_dom"/>
</dbReference>
<comment type="cofactor">
    <cofactor evidence="2">
        <name>Mg(2+)</name>
        <dbReference type="ChEBI" id="CHEBI:18420"/>
    </cofactor>
</comment>
<dbReference type="SUPFAM" id="SSF53098">
    <property type="entry name" value="Ribonuclease H-like"/>
    <property type="match status" value="1"/>
</dbReference>
<dbReference type="FunFam" id="3.30.420.10:FF:000016">
    <property type="entry name" value="Ribonuclease"/>
    <property type="match status" value="1"/>
</dbReference>
<dbReference type="EMBL" id="JANAWD010000363">
    <property type="protein sequence ID" value="KAJ3480645.1"/>
    <property type="molecule type" value="Genomic_DNA"/>
</dbReference>
<feature type="domain" description="RNase H type-2" evidence="11">
    <location>
        <begin position="46"/>
        <end position="289"/>
    </location>
</feature>
<comment type="similarity">
    <text evidence="3">Belongs to the RNase HII family. Eukaryotic subfamily.</text>
</comment>
<dbReference type="GO" id="GO:0043137">
    <property type="term" value="P:DNA replication, removal of RNA primer"/>
    <property type="evidence" value="ECO:0007669"/>
    <property type="project" value="TreeGrafter"/>
</dbReference>
<dbReference type="GO" id="GO:0003723">
    <property type="term" value="F:RNA binding"/>
    <property type="evidence" value="ECO:0007669"/>
    <property type="project" value="UniProtKB-UniRule"/>
</dbReference>
<evidence type="ECO:0000256" key="10">
    <source>
        <dbReference type="SAM" id="MobiDB-lite"/>
    </source>
</evidence>
<dbReference type="PROSITE" id="PS51975">
    <property type="entry name" value="RNASE_H_2"/>
    <property type="match status" value="1"/>
</dbReference>
<evidence type="ECO:0000256" key="1">
    <source>
        <dbReference type="ARBA" id="ARBA00000077"/>
    </source>
</evidence>
<feature type="binding site" evidence="8">
    <location>
        <position position="53"/>
    </location>
    <ligand>
        <name>a divalent metal cation</name>
        <dbReference type="ChEBI" id="CHEBI:60240"/>
    </ligand>
</feature>
<keyword evidence="13" id="KW-1185">Reference proteome</keyword>
<keyword evidence="6 8" id="KW-0255">Endonuclease</keyword>
<feature type="binding site" evidence="8">
    <location>
        <position position="52"/>
    </location>
    <ligand>
        <name>a divalent metal cation</name>
        <dbReference type="ChEBI" id="CHEBI:60240"/>
    </ligand>
</feature>
<evidence type="ECO:0000256" key="3">
    <source>
        <dbReference type="ARBA" id="ARBA00007058"/>
    </source>
</evidence>
<dbReference type="GO" id="GO:0004523">
    <property type="term" value="F:RNA-DNA hybrid ribonuclease activity"/>
    <property type="evidence" value="ECO:0007669"/>
    <property type="project" value="UniProtKB-UniRule"/>
</dbReference>
<evidence type="ECO:0000256" key="4">
    <source>
        <dbReference type="ARBA" id="ARBA00022722"/>
    </source>
</evidence>
<evidence type="ECO:0000313" key="12">
    <source>
        <dbReference type="EMBL" id="KAJ3480645.1"/>
    </source>
</evidence>
<evidence type="ECO:0000256" key="5">
    <source>
        <dbReference type="ARBA" id="ARBA00022723"/>
    </source>
</evidence>
<dbReference type="EC" id="3.1.26.4" evidence="9"/>
<proteinExistence type="inferred from homology"/>
<dbReference type="CDD" id="cd07181">
    <property type="entry name" value="RNase_HII_eukaryota_like"/>
    <property type="match status" value="1"/>
</dbReference>
<evidence type="ECO:0000256" key="7">
    <source>
        <dbReference type="ARBA" id="ARBA00022801"/>
    </source>
</evidence>
<sequence length="330" mass="35887">MPPKKKQTTLPSAKPIEPLDVPSYDSSKPLTESYTYRSPLPTSAGPYILGVDEAGRGPVLGPMVYGVAFCPIAYKEDLEELGFDDSKQLTAAIRSSLLSTLCSDPSNLGWSVRVIAPQAISAGMLKALPINLNKQAQDATILLIREVIESGIELSEVYVDALGPTKTWEQQLSSTFPGISFTVTAKADSKFKIVGAASVAAKVTRDACIESWVFEEDQPSSLQTSSTYFSSSGKQKEDRKWSTELGSGYPSDPKTKAWLQSSLDKTFGYPGIVRFSWATVKIILEKDAHAVEWIDEGQTALVNAFQTMKGRDKDRCLVAKDLSLKSVGML</sequence>
<evidence type="ECO:0000259" key="11">
    <source>
        <dbReference type="PROSITE" id="PS51975"/>
    </source>
</evidence>
<evidence type="ECO:0000313" key="13">
    <source>
        <dbReference type="Proteomes" id="UP001212997"/>
    </source>
</evidence>
<dbReference type="InterPro" id="IPR023160">
    <property type="entry name" value="RNase_HII_hlx-loop-hlx_cap_dom"/>
</dbReference>
<accession>A0AAD5YGF8</accession>
<dbReference type="Gene3D" id="3.30.420.10">
    <property type="entry name" value="Ribonuclease H-like superfamily/Ribonuclease H"/>
    <property type="match status" value="1"/>
</dbReference>
<dbReference type="Gene3D" id="1.10.10.460">
    <property type="entry name" value="Ribonuclease hii. Domain 2"/>
    <property type="match status" value="1"/>
</dbReference>
<dbReference type="PANTHER" id="PTHR10954">
    <property type="entry name" value="RIBONUCLEASE H2 SUBUNIT A"/>
    <property type="match status" value="1"/>
</dbReference>
<evidence type="ECO:0000256" key="8">
    <source>
        <dbReference type="PROSITE-ProRule" id="PRU01319"/>
    </source>
</evidence>
<keyword evidence="4 8" id="KW-0540">Nuclease</keyword>
<dbReference type="InterPro" id="IPR001352">
    <property type="entry name" value="RNase_HII/HIII"/>
</dbReference>
<evidence type="ECO:0000256" key="9">
    <source>
        <dbReference type="RuleBase" id="RU003515"/>
    </source>
</evidence>
<dbReference type="InterPro" id="IPR036397">
    <property type="entry name" value="RNaseH_sf"/>
</dbReference>
<organism evidence="12 13">
    <name type="scientific">Meripilus lineatus</name>
    <dbReference type="NCBI Taxonomy" id="2056292"/>
    <lineage>
        <taxon>Eukaryota</taxon>
        <taxon>Fungi</taxon>
        <taxon>Dikarya</taxon>
        <taxon>Basidiomycota</taxon>
        <taxon>Agaricomycotina</taxon>
        <taxon>Agaricomycetes</taxon>
        <taxon>Polyporales</taxon>
        <taxon>Meripilaceae</taxon>
        <taxon>Meripilus</taxon>
    </lineage>
</organism>
<feature type="region of interest" description="Disordered" evidence="10">
    <location>
        <begin position="1"/>
        <end position="26"/>
    </location>
</feature>
<dbReference type="NCBIfam" id="TIGR00729">
    <property type="entry name" value="ribonuclease HII"/>
    <property type="match status" value="1"/>
</dbReference>
<dbReference type="GO" id="GO:0046872">
    <property type="term" value="F:metal ion binding"/>
    <property type="evidence" value="ECO:0007669"/>
    <property type="project" value="UniProtKB-KW"/>
</dbReference>
<reference evidence="12" key="1">
    <citation type="submission" date="2022-07" db="EMBL/GenBank/DDBJ databases">
        <title>Genome Sequence of Physisporinus lineatus.</title>
        <authorList>
            <person name="Buettner E."/>
        </authorList>
    </citation>
    <scope>NUCLEOTIDE SEQUENCE</scope>
    <source>
        <strain evidence="12">VT162</strain>
    </source>
</reference>
<comment type="function">
    <text evidence="9">Endonuclease that specifically degrades the RNA of RNA-DNA hybrids.</text>
</comment>
<dbReference type="FunFam" id="1.10.10.460:FF:000001">
    <property type="entry name" value="Ribonuclease"/>
    <property type="match status" value="1"/>
</dbReference>
<dbReference type="PANTHER" id="PTHR10954:SF7">
    <property type="entry name" value="RIBONUCLEASE H2 SUBUNIT A"/>
    <property type="match status" value="1"/>
</dbReference>
<dbReference type="InterPro" id="IPR004649">
    <property type="entry name" value="RNase_H2_suA"/>
</dbReference>
<comment type="catalytic activity">
    <reaction evidence="1 8 9">
        <text>Endonucleolytic cleavage to 5'-phosphomonoester.</text>
        <dbReference type="EC" id="3.1.26.4"/>
    </reaction>
</comment>
<dbReference type="GO" id="GO:0032299">
    <property type="term" value="C:ribonuclease H2 complex"/>
    <property type="evidence" value="ECO:0007669"/>
    <property type="project" value="TreeGrafter"/>
</dbReference>
<dbReference type="Proteomes" id="UP001212997">
    <property type="component" value="Unassembled WGS sequence"/>
</dbReference>
<evidence type="ECO:0000256" key="2">
    <source>
        <dbReference type="ARBA" id="ARBA00001946"/>
    </source>
</evidence>
<dbReference type="AlphaFoldDB" id="A0AAD5YGF8"/>
<dbReference type="InterPro" id="IPR012337">
    <property type="entry name" value="RNaseH-like_sf"/>
</dbReference>
<gene>
    <name evidence="12" type="ORF">NLI96_g8197</name>
</gene>
<protein>
    <recommendedName>
        <fullName evidence="9">Ribonuclease</fullName>
        <ecNumber evidence="9">3.1.26.4</ecNumber>
    </recommendedName>
</protein>
<dbReference type="Pfam" id="PF01351">
    <property type="entry name" value="RNase_HII"/>
    <property type="match status" value="1"/>
</dbReference>